<feature type="transmembrane region" description="Helical" evidence="1">
    <location>
        <begin position="81"/>
        <end position="103"/>
    </location>
</feature>
<dbReference type="KEGG" id="alka:J0B03_10335"/>
<dbReference type="GO" id="GO:0008237">
    <property type="term" value="F:metallopeptidase activity"/>
    <property type="evidence" value="ECO:0007669"/>
    <property type="project" value="UniProtKB-KW"/>
</dbReference>
<dbReference type="GO" id="GO:0080120">
    <property type="term" value="P:CAAX-box protein maturation"/>
    <property type="evidence" value="ECO:0007669"/>
    <property type="project" value="UniProtKB-ARBA"/>
</dbReference>
<dbReference type="EMBL" id="CP071444">
    <property type="protein sequence ID" value="QSX08185.1"/>
    <property type="molecule type" value="Genomic_DNA"/>
</dbReference>
<organism evidence="3 4">
    <name type="scientific">Alkalibacter rhizosphaerae</name>
    <dbReference type="NCBI Taxonomy" id="2815577"/>
    <lineage>
        <taxon>Bacteria</taxon>
        <taxon>Bacillati</taxon>
        <taxon>Bacillota</taxon>
        <taxon>Clostridia</taxon>
        <taxon>Eubacteriales</taxon>
        <taxon>Eubacteriaceae</taxon>
        <taxon>Alkalibacter</taxon>
    </lineage>
</organism>
<evidence type="ECO:0000256" key="1">
    <source>
        <dbReference type="SAM" id="Phobius"/>
    </source>
</evidence>
<feature type="transmembrane region" description="Helical" evidence="1">
    <location>
        <begin position="248"/>
        <end position="266"/>
    </location>
</feature>
<dbReference type="PANTHER" id="PTHR36435">
    <property type="entry name" value="SLR1288 PROTEIN"/>
    <property type="match status" value="1"/>
</dbReference>
<keyword evidence="1" id="KW-1133">Transmembrane helix</keyword>
<accession>A0A975AI55</accession>
<keyword evidence="3" id="KW-0378">Hydrolase</keyword>
<feature type="transmembrane region" description="Helical" evidence="1">
    <location>
        <begin position="123"/>
        <end position="141"/>
    </location>
</feature>
<dbReference type="Proteomes" id="UP000663499">
    <property type="component" value="Chromosome"/>
</dbReference>
<feature type="transmembrane region" description="Helical" evidence="1">
    <location>
        <begin position="43"/>
        <end position="60"/>
    </location>
</feature>
<keyword evidence="3" id="KW-0645">Protease</keyword>
<dbReference type="InterPro" id="IPR052710">
    <property type="entry name" value="CAAX_protease"/>
</dbReference>
<keyword evidence="1" id="KW-0472">Membrane</keyword>
<proteinExistence type="predicted"/>
<keyword evidence="4" id="KW-1185">Reference proteome</keyword>
<dbReference type="InterPro" id="IPR003675">
    <property type="entry name" value="Rce1/LyrA-like_dom"/>
</dbReference>
<keyword evidence="3" id="KW-0482">Metalloprotease</keyword>
<dbReference type="RefSeq" id="WP_207299527.1">
    <property type="nucleotide sequence ID" value="NZ_CP071444.1"/>
</dbReference>
<feature type="transmembrane region" description="Helical" evidence="1">
    <location>
        <begin position="287"/>
        <end position="310"/>
    </location>
</feature>
<evidence type="ECO:0000313" key="4">
    <source>
        <dbReference type="Proteomes" id="UP000663499"/>
    </source>
</evidence>
<dbReference type="AlphaFoldDB" id="A0A975AI55"/>
<feature type="transmembrane region" description="Helical" evidence="1">
    <location>
        <begin position="176"/>
        <end position="193"/>
    </location>
</feature>
<feature type="domain" description="CAAX prenyl protease 2/Lysostaphin resistance protein A-like" evidence="2">
    <location>
        <begin position="123"/>
        <end position="209"/>
    </location>
</feature>
<protein>
    <submittedName>
        <fullName evidence="3">CPBP family intramembrane metalloprotease</fullName>
    </submittedName>
</protein>
<dbReference type="PANTHER" id="PTHR36435:SF1">
    <property type="entry name" value="CAAX AMINO TERMINAL PROTEASE FAMILY PROTEIN"/>
    <property type="match status" value="1"/>
</dbReference>
<dbReference type="Pfam" id="PF02517">
    <property type="entry name" value="Rce1-like"/>
    <property type="match status" value="1"/>
</dbReference>
<evidence type="ECO:0000313" key="3">
    <source>
        <dbReference type="EMBL" id="QSX08185.1"/>
    </source>
</evidence>
<gene>
    <name evidence="3" type="ORF">J0B03_10335</name>
</gene>
<keyword evidence="1" id="KW-0812">Transmembrane</keyword>
<name>A0A975AI55_9FIRM</name>
<feature type="transmembrane region" description="Helical" evidence="1">
    <location>
        <begin position="16"/>
        <end position="37"/>
    </location>
</feature>
<dbReference type="GO" id="GO:0004175">
    <property type="term" value="F:endopeptidase activity"/>
    <property type="evidence" value="ECO:0007669"/>
    <property type="project" value="UniProtKB-ARBA"/>
</dbReference>
<sequence>MDVEKKTLIKNHKTGLWLFALMFVMYLMGNVLIGIYLFDTIGLYHQLIDVLIPCILYFIATRQPVLSTLKLNKGLNGKNMWRIFQLFLASFLVKYGVNYLVGAIGNIDSGEVTMQIFDMVPDLLTFFIAVAVIPVVLEEVFIRGVILDHFRDVNLLQASVATGVLFGIMHVDIGQFGYATALGIVMAAIVLITGSLWAGIWFHFLNNFFSFAVLGSLRKLEEWYPDLYQLEDVLVEAQPVELGLADRVVFIAVALLVLYLGVRLTIRYVRKMKRENGYQDTPSQVGWIRLFVNFPMGTILLIYLFINVFLRY</sequence>
<reference evidence="3" key="1">
    <citation type="submission" date="2021-03" db="EMBL/GenBank/DDBJ databases">
        <title>Alkalibacter marinus sp. nov., isolated from tidal flat sediment.</title>
        <authorList>
            <person name="Namirimu T."/>
            <person name="Yang J.-A."/>
            <person name="Yang S.-H."/>
            <person name="Kim Y.-J."/>
            <person name="Kwon K.K."/>
        </authorList>
    </citation>
    <scope>NUCLEOTIDE SEQUENCE</scope>
    <source>
        <strain evidence="3">ES005</strain>
    </source>
</reference>
<evidence type="ECO:0000259" key="2">
    <source>
        <dbReference type="Pfam" id="PF02517"/>
    </source>
</evidence>